<name>A0A1C2G9S1_LIMRT</name>
<proteinExistence type="predicted"/>
<reference evidence="1 2" key="1">
    <citation type="submission" date="2016-08" db="EMBL/GenBank/DDBJ databases">
        <title>Probiotic bacterium isolated from chicken gut.</title>
        <authorList>
            <person name="Levy J.L."/>
            <person name="Hassan H.M."/>
            <person name="Mendoza M.A."/>
        </authorList>
    </citation>
    <scope>NUCLEOTIDE SEQUENCE [LARGE SCALE GENOMIC DNA]</scope>
    <source>
        <strain evidence="1 2">P43</strain>
    </source>
</reference>
<dbReference type="EMBL" id="MCNS01000008">
    <property type="protein sequence ID" value="OCX48176.1"/>
    <property type="molecule type" value="Genomic_DNA"/>
</dbReference>
<dbReference type="AlphaFoldDB" id="A0A1C2G9S1"/>
<evidence type="ECO:0000313" key="1">
    <source>
        <dbReference type="EMBL" id="OCX48176.1"/>
    </source>
</evidence>
<dbReference type="Proteomes" id="UP000095141">
    <property type="component" value="Unassembled WGS sequence"/>
</dbReference>
<organism evidence="1 2">
    <name type="scientific">Limosilactobacillus reuteri</name>
    <name type="common">Lactobacillus reuteri</name>
    <dbReference type="NCBI Taxonomy" id="1598"/>
    <lineage>
        <taxon>Bacteria</taxon>
        <taxon>Bacillati</taxon>
        <taxon>Bacillota</taxon>
        <taxon>Bacilli</taxon>
        <taxon>Lactobacillales</taxon>
        <taxon>Lactobacillaceae</taxon>
        <taxon>Limosilactobacillus</taxon>
    </lineage>
</organism>
<sequence length="73" mass="7990">MFDPTDKLLKAINNQTNENFDKFLLMADGGGKTLVTGACSPDDMAYMLYEAGKKSPTIHMAMIAALMMLEKGE</sequence>
<accession>A0A1C2G9S1</accession>
<comment type="caution">
    <text evidence="1">The sequence shown here is derived from an EMBL/GenBank/DDBJ whole genome shotgun (WGS) entry which is preliminary data.</text>
</comment>
<evidence type="ECO:0000313" key="2">
    <source>
        <dbReference type="Proteomes" id="UP000095141"/>
    </source>
</evidence>
<dbReference type="RefSeq" id="WP_066035674.1">
    <property type="nucleotide sequence ID" value="NZ_CP136906.1"/>
</dbReference>
<protein>
    <submittedName>
        <fullName evidence="1">Uncharacterized protein</fullName>
    </submittedName>
</protein>
<gene>
    <name evidence="1" type="ORF">BFD03_05310</name>
</gene>